<name>A0AAF3J557_9BILA</name>
<dbReference type="Gene3D" id="3.30.200.20">
    <property type="entry name" value="Phosphorylase Kinase, domain 1"/>
    <property type="match status" value="1"/>
</dbReference>
<proteinExistence type="inferred from homology"/>
<dbReference type="SUPFAM" id="SSF56112">
    <property type="entry name" value="Protein kinase-like (PK-like)"/>
    <property type="match status" value="1"/>
</dbReference>
<dbReference type="GO" id="GO:0005524">
    <property type="term" value="F:ATP binding"/>
    <property type="evidence" value="ECO:0007669"/>
    <property type="project" value="InterPro"/>
</dbReference>
<dbReference type="CDD" id="cd14011">
    <property type="entry name" value="PK_SCY1_like"/>
    <property type="match status" value="1"/>
</dbReference>
<organism evidence="3 4">
    <name type="scientific">Mesorhabditis belari</name>
    <dbReference type="NCBI Taxonomy" id="2138241"/>
    <lineage>
        <taxon>Eukaryota</taxon>
        <taxon>Metazoa</taxon>
        <taxon>Ecdysozoa</taxon>
        <taxon>Nematoda</taxon>
        <taxon>Chromadorea</taxon>
        <taxon>Rhabditida</taxon>
        <taxon>Rhabditina</taxon>
        <taxon>Rhabditomorpha</taxon>
        <taxon>Rhabditoidea</taxon>
        <taxon>Rhabditidae</taxon>
        <taxon>Mesorhabditinae</taxon>
        <taxon>Mesorhabditis</taxon>
    </lineage>
</organism>
<dbReference type="PROSITE" id="PS50011">
    <property type="entry name" value="PROTEIN_KINASE_DOM"/>
    <property type="match status" value="1"/>
</dbReference>
<dbReference type="AlphaFoldDB" id="A0AAF3J557"/>
<dbReference type="WBParaSite" id="MBELARI_LOCUS16848">
    <property type="protein sequence ID" value="MBELARI_LOCUS16848"/>
    <property type="gene ID" value="MBELARI_LOCUS16848"/>
</dbReference>
<dbReference type="SMART" id="SM00220">
    <property type="entry name" value="S_TKc"/>
    <property type="match status" value="1"/>
</dbReference>
<comment type="similarity">
    <text evidence="1">Belongs to the protein kinase superfamily.</text>
</comment>
<feature type="domain" description="Protein kinase" evidence="2">
    <location>
        <begin position="31"/>
        <end position="324"/>
    </location>
</feature>
<evidence type="ECO:0000313" key="3">
    <source>
        <dbReference type="Proteomes" id="UP000887575"/>
    </source>
</evidence>
<dbReference type="SUPFAM" id="SSF48371">
    <property type="entry name" value="ARM repeat"/>
    <property type="match status" value="1"/>
</dbReference>
<evidence type="ECO:0000259" key="2">
    <source>
        <dbReference type="PROSITE" id="PS50011"/>
    </source>
</evidence>
<dbReference type="GO" id="GO:0004672">
    <property type="term" value="F:protein kinase activity"/>
    <property type="evidence" value="ECO:0007669"/>
    <property type="project" value="InterPro"/>
</dbReference>
<dbReference type="PANTHER" id="PTHR12984:SF6">
    <property type="entry name" value="SCY1-LIKE PROTEIN 2"/>
    <property type="match status" value="1"/>
</dbReference>
<reference evidence="4" key="1">
    <citation type="submission" date="2024-02" db="UniProtKB">
        <authorList>
            <consortium name="WormBaseParasite"/>
        </authorList>
    </citation>
    <scope>IDENTIFICATION</scope>
</reference>
<evidence type="ECO:0000256" key="1">
    <source>
        <dbReference type="ARBA" id="ARBA00038349"/>
    </source>
</evidence>
<dbReference type="Gene3D" id="1.10.510.10">
    <property type="entry name" value="Transferase(Phosphotransferase) domain 1"/>
    <property type="match status" value="1"/>
</dbReference>
<dbReference type="Proteomes" id="UP000887575">
    <property type="component" value="Unassembled WGS sequence"/>
</dbReference>
<sequence>MEYLQKVRSTVTKAYEQVGNVVAGNPALRLFEPGDMIGSAGPAHLWKIHKAKKRSTGQTVAMWIFERKQVETFSKDDQTRIVDMLKRGVSQLTRVRHPRVLVVEHPLEEGRDSFIFCTEPVIGSLANVLGQTEGLPQPATIHHRSYKLHEIEIRIGLKQAAEALTFLHVDAKMMHRNVCPTSIILNEKGDFKLAGFDFAMTASTNDPSGISCDSSDIDDHISWQLLPSVDFLAPELAAGGRSEPSSDVYSLAVVSYAIFNDGKTPFQCKNRLDLLRQNTEKLKAVPPEWALRIPETFREDFKLCLNKMPKIRPDAAQFTKIPFFKDHRLDTVQTLESFMQHEQMIKIELLKKLPDLLIHFEKRLLVQKIRPCLMAEFSHPDLIPFILPSLFYIIDLTDKEEFTNLVMPELGPVFAMERPYQIIILLLEKLDLFLSRAETKDVDNYILPCLYRAIKNENGRIQEICLNVVPKIAKLISRHNMKTDVLPRLLALATSGDTLAVREMANFLK</sequence>
<dbReference type="InterPro" id="IPR016024">
    <property type="entry name" value="ARM-type_fold"/>
</dbReference>
<dbReference type="Pfam" id="PF00069">
    <property type="entry name" value="Pkinase"/>
    <property type="match status" value="1"/>
</dbReference>
<dbReference type="InterPro" id="IPR000719">
    <property type="entry name" value="Prot_kinase_dom"/>
</dbReference>
<protein>
    <recommendedName>
        <fullName evidence="2">Protein kinase domain-containing protein</fullName>
    </recommendedName>
</protein>
<dbReference type="Gene3D" id="1.25.10.10">
    <property type="entry name" value="Leucine-rich Repeat Variant"/>
    <property type="match status" value="1"/>
</dbReference>
<keyword evidence="3" id="KW-1185">Reference proteome</keyword>
<dbReference type="InterPro" id="IPR011009">
    <property type="entry name" value="Kinase-like_dom_sf"/>
</dbReference>
<dbReference type="InterPro" id="IPR011989">
    <property type="entry name" value="ARM-like"/>
</dbReference>
<evidence type="ECO:0000313" key="4">
    <source>
        <dbReference type="WBParaSite" id="MBELARI_LOCUS16848"/>
    </source>
</evidence>
<accession>A0AAF3J557</accession>
<dbReference type="InterPro" id="IPR051177">
    <property type="entry name" value="CIK-Related_Protein"/>
</dbReference>
<dbReference type="PANTHER" id="PTHR12984">
    <property type="entry name" value="SCY1-RELATED S/T PROTEIN KINASE-LIKE"/>
    <property type="match status" value="1"/>
</dbReference>